<dbReference type="OrthoDB" id="27092at2"/>
<dbReference type="Gene3D" id="3.40.50.1820">
    <property type="entry name" value="alpha/beta hydrolase"/>
    <property type="match status" value="1"/>
</dbReference>
<accession>A0A285JXR5</accession>
<feature type="domain" description="AB hydrolase-1" evidence="1">
    <location>
        <begin position="11"/>
        <end position="240"/>
    </location>
</feature>
<keyword evidence="3" id="KW-1185">Reference proteome</keyword>
<dbReference type="EMBL" id="OBDY01000027">
    <property type="protein sequence ID" value="SNY65124.1"/>
    <property type="molecule type" value="Genomic_DNA"/>
</dbReference>
<sequence length="259" mass="29081">MYVERRGHGTPVLLLHGFGVDHRILLPLEEVFDKEPGWERIYPDLPGFGRTPGRDDVRGSDDVVDELVRFIGAELGDRRFALVGNSWGGMLARAVAARMPHRVLGLCLLCPAIVAERGERDLPPRTVLKEDPELISSLAATERELYQQEAVVESAQDWQRFHEFVLPGILAADQAAAQRIEARYAARLESGRYEGPALVLTGRQDDIVGYRDAWRVLEDYPRATFAVLDAAGHNAPLERPELTGPLVADWLRRMRAEER</sequence>
<evidence type="ECO:0000313" key="3">
    <source>
        <dbReference type="Proteomes" id="UP000219612"/>
    </source>
</evidence>
<dbReference type="PRINTS" id="PR00412">
    <property type="entry name" value="EPOXHYDRLASE"/>
</dbReference>
<dbReference type="RefSeq" id="WP_097327258.1">
    <property type="nucleotide sequence ID" value="NZ_OBDY01000027.1"/>
</dbReference>
<dbReference type="InterPro" id="IPR050266">
    <property type="entry name" value="AB_hydrolase_sf"/>
</dbReference>
<reference evidence="2 3" key="1">
    <citation type="submission" date="2017-09" db="EMBL/GenBank/DDBJ databases">
        <authorList>
            <person name="Ehlers B."/>
            <person name="Leendertz F.H."/>
        </authorList>
    </citation>
    <scope>NUCLEOTIDE SEQUENCE [LARGE SCALE GENOMIC DNA]</scope>
    <source>
        <strain evidence="2 3">CGMCC 4.6857</strain>
    </source>
</reference>
<dbReference type="Proteomes" id="UP000219612">
    <property type="component" value="Unassembled WGS sequence"/>
</dbReference>
<protein>
    <submittedName>
        <fullName evidence="2">Pimeloyl-ACP methyl ester carboxylesterase</fullName>
    </submittedName>
</protein>
<gene>
    <name evidence="2" type="ORF">SAMN05421748_127139</name>
</gene>
<organism evidence="2 3">
    <name type="scientific">Paractinoplanes atraurantiacus</name>
    <dbReference type="NCBI Taxonomy" id="1036182"/>
    <lineage>
        <taxon>Bacteria</taxon>
        <taxon>Bacillati</taxon>
        <taxon>Actinomycetota</taxon>
        <taxon>Actinomycetes</taxon>
        <taxon>Micromonosporales</taxon>
        <taxon>Micromonosporaceae</taxon>
        <taxon>Paractinoplanes</taxon>
    </lineage>
</organism>
<proteinExistence type="predicted"/>
<dbReference type="AlphaFoldDB" id="A0A285JXR5"/>
<evidence type="ECO:0000313" key="2">
    <source>
        <dbReference type="EMBL" id="SNY65124.1"/>
    </source>
</evidence>
<dbReference type="GO" id="GO:0003824">
    <property type="term" value="F:catalytic activity"/>
    <property type="evidence" value="ECO:0007669"/>
    <property type="project" value="InterPro"/>
</dbReference>
<dbReference type="InterPro" id="IPR000073">
    <property type="entry name" value="AB_hydrolase_1"/>
</dbReference>
<name>A0A285JXR5_9ACTN</name>
<dbReference type="PANTHER" id="PTHR43798:SF6">
    <property type="entry name" value="HYDROLASE, PUTATIVE (AFU_ORTHOLOGUE AFUA_4G13070)-RELATED"/>
    <property type="match status" value="1"/>
</dbReference>
<dbReference type="InterPro" id="IPR029058">
    <property type="entry name" value="AB_hydrolase_fold"/>
</dbReference>
<dbReference type="PRINTS" id="PR00111">
    <property type="entry name" value="ABHYDROLASE"/>
</dbReference>
<dbReference type="InterPro" id="IPR000639">
    <property type="entry name" value="Epox_hydrolase-like"/>
</dbReference>
<dbReference type="PANTHER" id="PTHR43798">
    <property type="entry name" value="MONOACYLGLYCEROL LIPASE"/>
    <property type="match status" value="1"/>
</dbReference>
<dbReference type="Pfam" id="PF00561">
    <property type="entry name" value="Abhydrolase_1"/>
    <property type="match status" value="1"/>
</dbReference>
<evidence type="ECO:0000259" key="1">
    <source>
        <dbReference type="Pfam" id="PF00561"/>
    </source>
</evidence>
<dbReference type="SUPFAM" id="SSF53474">
    <property type="entry name" value="alpha/beta-Hydrolases"/>
    <property type="match status" value="1"/>
</dbReference>